<evidence type="ECO:0000313" key="1">
    <source>
        <dbReference type="EMBL" id="OLY82513.1"/>
    </source>
</evidence>
<sequence>MGMIMRDHELVEFGYYPYGFPLKVDAWPEVAEHKDSDTSISFSSEISAIGEDLDPSVNLVFQYQHHDRVLTYYSYRGDCPNTKFLSLQ</sequence>
<proteinExistence type="predicted"/>
<name>A0A1R0H039_9FUNG</name>
<organism evidence="1 2">
    <name type="scientific">Smittium mucronatum</name>
    <dbReference type="NCBI Taxonomy" id="133383"/>
    <lineage>
        <taxon>Eukaryota</taxon>
        <taxon>Fungi</taxon>
        <taxon>Fungi incertae sedis</taxon>
        <taxon>Zoopagomycota</taxon>
        <taxon>Kickxellomycotina</taxon>
        <taxon>Harpellomycetes</taxon>
        <taxon>Harpellales</taxon>
        <taxon>Legeriomycetaceae</taxon>
        <taxon>Smittium</taxon>
    </lineage>
</organism>
<dbReference type="EMBL" id="LSSL01001462">
    <property type="protein sequence ID" value="OLY82513.1"/>
    <property type="molecule type" value="Genomic_DNA"/>
</dbReference>
<reference evidence="1 2" key="1">
    <citation type="journal article" date="2016" name="Mol. Biol. Evol.">
        <title>Genome-Wide Survey of Gut Fungi (Harpellales) Reveals the First Horizontally Transferred Ubiquitin Gene from a Mosquito Host.</title>
        <authorList>
            <person name="Wang Y."/>
            <person name="White M.M."/>
            <person name="Kvist S."/>
            <person name="Moncalvo J.M."/>
        </authorList>
    </citation>
    <scope>NUCLEOTIDE SEQUENCE [LARGE SCALE GENOMIC DNA]</scope>
    <source>
        <strain evidence="1 2">ALG-7-W6</strain>
    </source>
</reference>
<accession>A0A1R0H039</accession>
<dbReference type="AlphaFoldDB" id="A0A1R0H039"/>
<gene>
    <name evidence="1" type="ORF">AYI68_g3365</name>
</gene>
<comment type="caution">
    <text evidence="1">The sequence shown here is derived from an EMBL/GenBank/DDBJ whole genome shotgun (WGS) entry which is preliminary data.</text>
</comment>
<dbReference type="Proteomes" id="UP000187455">
    <property type="component" value="Unassembled WGS sequence"/>
</dbReference>
<evidence type="ECO:0000313" key="2">
    <source>
        <dbReference type="Proteomes" id="UP000187455"/>
    </source>
</evidence>
<protein>
    <submittedName>
        <fullName evidence="1">Uncharacterized protein</fullName>
    </submittedName>
</protein>
<keyword evidence="2" id="KW-1185">Reference proteome</keyword>